<protein>
    <recommendedName>
        <fullName evidence="2">Right handed beta helix domain-containing protein</fullName>
    </recommendedName>
</protein>
<dbReference type="EMBL" id="LAZR01012180">
    <property type="protein sequence ID" value="KKM28155.1"/>
    <property type="molecule type" value="Genomic_DNA"/>
</dbReference>
<gene>
    <name evidence="1" type="ORF">LCGC14_1567550</name>
</gene>
<dbReference type="Gene3D" id="2.160.20.10">
    <property type="entry name" value="Single-stranded right-handed beta-helix, Pectin lyase-like"/>
    <property type="match status" value="1"/>
</dbReference>
<dbReference type="SUPFAM" id="SSF51126">
    <property type="entry name" value="Pectin lyase-like"/>
    <property type="match status" value="1"/>
</dbReference>
<comment type="caution">
    <text evidence="1">The sequence shown here is derived from an EMBL/GenBank/DDBJ whole genome shotgun (WGS) entry which is preliminary data.</text>
</comment>
<sequence>MYFNPLSGVTVRDIPLQQAYPGKVFWVNNSTVIPDKGVAGSDSNAGTYLRPFSTVDYAVGKCTASRGDIIAVMPGYTQTLTGATGIVLDVAGIALVGLGAGSKRPTITYTSTGTDANIPITAANVSVINFLFVANKAALVAAFTATGTATPTDFTFERCEFRDTSSILNFAILLKGNATANSFDGLNLRNNVVQGLGTTAGTTFVNIGAAAVHVRLMDNQVTMAALTGIPALAETSAVALTDFHAARNIINRPSTDTSSGVMVSAAGTCTGLVYDNYAHHKDTAGGNGLLVEASSGLGLIQNYCILDYAADKSGALNPAFS</sequence>
<organism evidence="1">
    <name type="scientific">marine sediment metagenome</name>
    <dbReference type="NCBI Taxonomy" id="412755"/>
    <lineage>
        <taxon>unclassified sequences</taxon>
        <taxon>metagenomes</taxon>
        <taxon>ecological metagenomes</taxon>
    </lineage>
</organism>
<reference evidence="1" key="1">
    <citation type="journal article" date="2015" name="Nature">
        <title>Complex archaea that bridge the gap between prokaryotes and eukaryotes.</title>
        <authorList>
            <person name="Spang A."/>
            <person name="Saw J.H."/>
            <person name="Jorgensen S.L."/>
            <person name="Zaremba-Niedzwiedzka K."/>
            <person name="Martijn J."/>
            <person name="Lind A.E."/>
            <person name="van Eijk R."/>
            <person name="Schleper C."/>
            <person name="Guy L."/>
            <person name="Ettema T.J."/>
        </authorList>
    </citation>
    <scope>NUCLEOTIDE SEQUENCE</scope>
</reference>
<evidence type="ECO:0008006" key="2">
    <source>
        <dbReference type="Google" id="ProtNLM"/>
    </source>
</evidence>
<dbReference type="InterPro" id="IPR012334">
    <property type="entry name" value="Pectin_lyas_fold"/>
</dbReference>
<accession>A0A0F9LL76</accession>
<dbReference type="InterPro" id="IPR011050">
    <property type="entry name" value="Pectin_lyase_fold/virulence"/>
</dbReference>
<evidence type="ECO:0000313" key="1">
    <source>
        <dbReference type="EMBL" id="KKM28155.1"/>
    </source>
</evidence>
<dbReference type="AlphaFoldDB" id="A0A0F9LL76"/>
<proteinExistence type="predicted"/>
<name>A0A0F9LL76_9ZZZZ</name>